<dbReference type="InterPro" id="IPR006357">
    <property type="entry name" value="HAD-SF_hydro_IIA"/>
</dbReference>
<dbReference type="NCBIfam" id="TIGR01456">
    <property type="entry name" value="CECR5"/>
    <property type="match status" value="1"/>
</dbReference>
<evidence type="ECO:0000313" key="1">
    <source>
        <dbReference type="EMBL" id="GMM37334.1"/>
    </source>
</evidence>
<comment type="caution">
    <text evidence="1">The sequence shown here is derived from an EMBL/GenBank/DDBJ whole genome shotgun (WGS) entry which is preliminary data.</text>
</comment>
<dbReference type="EMBL" id="BTFZ01000011">
    <property type="protein sequence ID" value="GMM37334.1"/>
    <property type="molecule type" value="Genomic_DNA"/>
</dbReference>
<dbReference type="InterPro" id="IPR006353">
    <property type="entry name" value="HAD-SF_hydro_IIA_CECR5"/>
</dbReference>
<proteinExistence type="predicted"/>
<dbReference type="AlphaFoldDB" id="A0AAV5QS79"/>
<dbReference type="PANTHER" id="PTHR14269:SF57">
    <property type="entry name" value="SUPERFAMILY HYDROLASE, PUTATIVE (AFU_ORTHOLOGUE AFUA_2G02580)-RELATED"/>
    <property type="match status" value="1"/>
</dbReference>
<evidence type="ECO:0008006" key="3">
    <source>
        <dbReference type="Google" id="ProtNLM"/>
    </source>
</evidence>
<dbReference type="SUPFAM" id="SSF56784">
    <property type="entry name" value="HAD-like"/>
    <property type="match status" value="1"/>
</dbReference>
<dbReference type="GeneID" id="90075309"/>
<name>A0AAV5QS79_9ASCO</name>
<dbReference type="InterPro" id="IPR050324">
    <property type="entry name" value="CDP-alcohol_PTase-I"/>
</dbReference>
<protein>
    <recommendedName>
        <fullName evidence="3">HAD-superfamily hydrolase</fullName>
    </recommendedName>
</protein>
<dbReference type="InterPro" id="IPR036412">
    <property type="entry name" value="HAD-like_sf"/>
</dbReference>
<dbReference type="RefSeq" id="XP_064854330.1">
    <property type="nucleotide sequence ID" value="XM_064998258.1"/>
</dbReference>
<dbReference type="InterPro" id="IPR023214">
    <property type="entry name" value="HAD_sf"/>
</dbReference>
<dbReference type="Pfam" id="PF13242">
    <property type="entry name" value="Hydrolase_like"/>
    <property type="match status" value="1"/>
</dbReference>
<dbReference type="Gene3D" id="3.40.50.1000">
    <property type="entry name" value="HAD superfamily/HAD-like"/>
    <property type="match status" value="2"/>
</dbReference>
<dbReference type="Pfam" id="PF13344">
    <property type="entry name" value="Hydrolase_6"/>
    <property type="match status" value="1"/>
</dbReference>
<gene>
    <name evidence="1" type="ORF">DASC09_046590</name>
</gene>
<dbReference type="PANTHER" id="PTHR14269">
    <property type="entry name" value="CDP-DIACYLGLYCEROL--GLYCEROL-3-PHOSPHATE 3-PHOSPHATIDYLTRANSFERASE-RELATED"/>
    <property type="match status" value="1"/>
</dbReference>
<accession>A0AAV5QS79</accession>
<evidence type="ECO:0000313" key="2">
    <source>
        <dbReference type="Proteomes" id="UP001360560"/>
    </source>
</evidence>
<dbReference type="NCBIfam" id="TIGR01460">
    <property type="entry name" value="HAD-SF-IIA"/>
    <property type="match status" value="1"/>
</dbReference>
<keyword evidence="2" id="KW-1185">Reference proteome</keyword>
<dbReference type="GO" id="GO:0046474">
    <property type="term" value="P:glycerophospholipid biosynthetic process"/>
    <property type="evidence" value="ECO:0007669"/>
    <property type="project" value="TreeGrafter"/>
</dbReference>
<sequence length="393" mass="44585">MINIRLPVNRSRRSLVAAGCLKYSRFHTSAIRRNNPNEIAFVFDIDGVLIRGGQPIPQAKPTLELLKSLQVPFMLLTNGGGVTEHQRTQYLSKNLGTYLNPIQIVQSHTPFKTLTNAYRRVLVVGGPEDKARHAAISYGFQEVVIPADIVRADPSIWPFHKYTAEQLDQWGDKSVNVADKPFDAIFVFNDPRDMGSDLQIILDLLNSENGYLGTKRNLEKLEDRSKPAIPIYFSNNDLLWANEYKLSRLGQGAFRICVERLYQELNEVDKLEDTIIGKPNVLTYDYVHNALIDWRLKILANNDLVYHPQELTQVVPQLGEKPQNSPFKKVYMIGDNPASDIQGANNYGWESCLVKTGVYQDSDFHNLTVKPTHIVDNVYEAITTVLKTNQINF</sequence>
<dbReference type="GO" id="GO:0005739">
    <property type="term" value="C:mitochondrion"/>
    <property type="evidence" value="ECO:0007669"/>
    <property type="project" value="TreeGrafter"/>
</dbReference>
<organism evidence="1 2">
    <name type="scientific">Saccharomycopsis crataegensis</name>
    <dbReference type="NCBI Taxonomy" id="43959"/>
    <lineage>
        <taxon>Eukaryota</taxon>
        <taxon>Fungi</taxon>
        <taxon>Dikarya</taxon>
        <taxon>Ascomycota</taxon>
        <taxon>Saccharomycotina</taxon>
        <taxon>Saccharomycetes</taxon>
        <taxon>Saccharomycopsidaceae</taxon>
        <taxon>Saccharomycopsis</taxon>
    </lineage>
</organism>
<dbReference type="Proteomes" id="UP001360560">
    <property type="component" value="Unassembled WGS sequence"/>
</dbReference>
<reference evidence="1 2" key="1">
    <citation type="journal article" date="2023" name="Elife">
        <title>Identification of key yeast species and microbe-microbe interactions impacting larval growth of Drosophila in the wild.</title>
        <authorList>
            <person name="Mure A."/>
            <person name="Sugiura Y."/>
            <person name="Maeda R."/>
            <person name="Honda K."/>
            <person name="Sakurai N."/>
            <person name="Takahashi Y."/>
            <person name="Watada M."/>
            <person name="Katoh T."/>
            <person name="Gotoh A."/>
            <person name="Gotoh Y."/>
            <person name="Taniguchi I."/>
            <person name="Nakamura K."/>
            <person name="Hayashi T."/>
            <person name="Katayama T."/>
            <person name="Uemura T."/>
            <person name="Hattori Y."/>
        </authorList>
    </citation>
    <scope>NUCLEOTIDE SEQUENCE [LARGE SCALE GENOMIC DNA]</scope>
    <source>
        <strain evidence="1 2">SC-9</strain>
    </source>
</reference>